<evidence type="ECO:0000256" key="1">
    <source>
        <dbReference type="SAM" id="MobiDB-lite"/>
    </source>
</evidence>
<sequence length="258" mass="26608">MKWIIRIVIVLVLLIGAGLWFGWSQLGNLVRFGIEKGTPPVVQTSVSVQSVKLSPFSGSGIIEGFEIGNPKGFTGPYAMRIGRTEVALDTNSVSREKVVIQHIRITDPEINLEAGLGGTNLKHIADNAKSFVAQQTAPAGAGTSPAAAAPPAGSKDKKTIKLQINELLITGARLSASAAGIVPGADAKITLPEIRLTNLGSGSEGITPAELTALVLRELNTEAAKASASGALKNMLQGGAAKLNTGGLKEGVKGLFGK</sequence>
<proteinExistence type="predicted"/>
<evidence type="ECO:0000313" key="3">
    <source>
        <dbReference type="Proteomes" id="UP001596052"/>
    </source>
</evidence>
<keyword evidence="3" id="KW-1185">Reference proteome</keyword>
<evidence type="ECO:0000313" key="2">
    <source>
        <dbReference type="EMBL" id="MFC5454922.1"/>
    </source>
</evidence>
<reference evidence="3" key="1">
    <citation type="journal article" date="2019" name="Int. J. Syst. Evol. Microbiol.">
        <title>The Global Catalogue of Microorganisms (GCM) 10K type strain sequencing project: providing services to taxonomists for standard genome sequencing and annotation.</title>
        <authorList>
            <consortium name="The Broad Institute Genomics Platform"/>
            <consortium name="The Broad Institute Genome Sequencing Center for Infectious Disease"/>
            <person name="Wu L."/>
            <person name="Ma J."/>
        </authorList>
    </citation>
    <scope>NUCLEOTIDE SEQUENCE [LARGE SCALE GENOMIC DNA]</scope>
    <source>
        <strain evidence="3">CGMCC 4.1469</strain>
    </source>
</reference>
<accession>A0ABW0KQC3</accession>
<gene>
    <name evidence="2" type="ORF">ACFQDI_08670</name>
</gene>
<organism evidence="2 3">
    <name type="scientific">Prosthecobacter fluviatilis</name>
    <dbReference type="NCBI Taxonomy" id="445931"/>
    <lineage>
        <taxon>Bacteria</taxon>
        <taxon>Pseudomonadati</taxon>
        <taxon>Verrucomicrobiota</taxon>
        <taxon>Verrucomicrobiia</taxon>
        <taxon>Verrucomicrobiales</taxon>
        <taxon>Verrucomicrobiaceae</taxon>
        <taxon>Prosthecobacter</taxon>
    </lineage>
</organism>
<protein>
    <recommendedName>
        <fullName evidence="4">AsmA domain-containing protein</fullName>
    </recommendedName>
</protein>
<feature type="region of interest" description="Disordered" evidence="1">
    <location>
        <begin position="135"/>
        <end position="155"/>
    </location>
</feature>
<dbReference type="RefSeq" id="WP_377165494.1">
    <property type="nucleotide sequence ID" value="NZ_JBHSMQ010000002.1"/>
</dbReference>
<name>A0ABW0KQC3_9BACT</name>
<dbReference type="Proteomes" id="UP001596052">
    <property type="component" value="Unassembled WGS sequence"/>
</dbReference>
<evidence type="ECO:0008006" key="4">
    <source>
        <dbReference type="Google" id="ProtNLM"/>
    </source>
</evidence>
<dbReference type="EMBL" id="JBHSMQ010000002">
    <property type="protein sequence ID" value="MFC5454922.1"/>
    <property type="molecule type" value="Genomic_DNA"/>
</dbReference>
<feature type="compositionally biased region" description="Low complexity" evidence="1">
    <location>
        <begin position="136"/>
        <end position="153"/>
    </location>
</feature>
<comment type="caution">
    <text evidence="2">The sequence shown here is derived from an EMBL/GenBank/DDBJ whole genome shotgun (WGS) entry which is preliminary data.</text>
</comment>